<proteinExistence type="predicted"/>
<protein>
    <recommendedName>
        <fullName evidence="2">DUF2958 domain-containing protein</fullName>
    </recommendedName>
</protein>
<dbReference type="AlphaFoldDB" id="X1J3F2"/>
<accession>X1J3F2</accession>
<dbReference type="EMBL" id="BARU01040158">
    <property type="protein sequence ID" value="GAH88477.1"/>
    <property type="molecule type" value="Genomic_DNA"/>
</dbReference>
<dbReference type="Pfam" id="PF11171">
    <property type="entry name" value="DUF2958"/>
    <property type="match status" value="1"/>
</dbReference>
<organism evidence="1">
    <name type="scientific">marine sediment metagenome</name>
    <dbReference type="NCBI Taxonomy" id="412755"/>
    <lineage>
        <taxon>unclassified sequences</taxon>
        <taxon>metagenomes</taxon>
        <taxon>ecological metagenomes</taxon>
    </lineage>
</organism>
<dbReference type="InterPro" id="IPR021341">
    <property type="entry name" value="DUF2958"/>
</dbReference>
<evidence type="ECO:0008006" key="2">
    <source>
        <dbReference type="Google" id="ProtNLM"/>
    </source>
</evidence>
<name>X1J3F2_9ZZZZ</name>
<evidence type="ECO:0000313" key="1">
    <source>
        <dbReference type="EMBL" id="GAH88477.1"/>
    </source>
</evidence>
<comment type="caution">
    <text evidence="1">The sequence shown here is derived from an EMBL/GenBank/DDBJ whole genome shotgun (WGS) entry which is preliminary data.</text>
</comment>
<sequence length="99" mass="11719">MQLLTKEIEKKLPKLHSQEEVSNPKIIVKFFHPLSSWTWFVVEGGIDPDGDWLFFGLVDGFEKELGYFSLKELKEIRVRGIGIERDKFFGYDHRLEEFN</sequence>
<gene>
    <name evidence="1" type="ORF">S03H2_62131</name>
</gene>
<reference evidence="1" key="1">
    <citation type="journal article" date="2014" name="Front. Microbiol.">
        <title>High frequency of phylogenetically diverse reductive dehalogenase-homologous genes in deep subseafloor sedimentary metagenomes.</title>
        <authorList>
            <person name="Kawai M."/>
            <person name="Futagami T."/>
            <person name="Toyoda A."/>
            <person name="Takaki Y."/>
            <person name="Nishi S."/>
            <person name="Hori S."/>
            <person name="Arai W."/>
            <person name="Tsubouchi T."/>
            <person name="Morono Y."/>
            <person name="Uchiyama I."/>
            <person name="Ito T."/>
            <person name="Fujiyama A."/>
            <person name="Inagaki F."/>
            <person name="Takami H."/>
        </authorList>
    </citation>
    <scope>NUCLEOTIDE SEQUENCE</scope>
    <source>
        <strain evidence="1">Expedition CK06-06</strain>
    </source>
</reference>